<protein>
    <recommendedName>
        <fullName evidence="1">DUF4145 domain-containing protein</fullName>
    </recommendedName>
</protein>
<gene>
    <name evidence="2" type="ORF">BGP80_09820</name>
</gene>
<dbReference type="AlphaFoldDB" id="A0A2S3WC65"/>
<dbReference type="PANTHER" id="PTHR11102">
    <property type="entry name" value="SEL-1-LIKE PROTEIN"/>
    <property type="match status" value="1"/>
</dbReference>
<accession>A0A2S3WC65</accession>
<evidence type="ECO:0000259" key="1">
    <source>
        <dbReference type="Pfam" id="PF13643"/>
    </source>
</evidence>
<sequence>MNDYEFAESISADVGKFYGKAKSQLIVLPEPSLINQRSLAVVICNIIINHFSADIDLRADLDYKISKLKKSNLINFDVADSLSIVRKNGNKGAHPDEYELSDSEYLEIAKSSIKECLSLLDYTYQLMHGTASVPAYEVTEPVDDFLQTMSYRAMVEGDAESQYLAGKYFQGRATKYDDDIRKAGSGFFGQEYQSYLDQAQMWFKLAQHQDHRESLYEYGMTLANGKDDSMKGMGQGCIARSARKGYAEAQVQFGIYLRDGSNSFDVDLPEALYNFTEAAQLDHPVALAELAEMHAKGLGTPVDKQKAFEYSVRSAEAGYPHGQFHLAKCYAEGLGVEPNDALAYEWLAKSAEQGHPKAMFILANAITSGLTTAYEIEDAKKYLFFCMHIPDLQNEAKIAYAKYLLKFEPGIEGMVVAASMLQECFESEPAGSQFSKESASLGRQTITDIRQSLPTLLNNPKLVEAAMIVSAYYDEQGYPHRNREERMGMLIDMSKSHRAGKSITGHMRTLGIAQDRPKQGRNEPCACGSGKKFKQCCGK</sequence>
<evidence type="ECO:0000313" key="2">
    <source>
        <dbReference type="EMBL" id="POF88248.1"/>
    </source>
</evidence>
<dbReference type="InterPro" id="IPR011990">
    <property type="entry name" value="TPR-like_helical_dom_sf"/>
</dbReference>
<dbReference type="Gene3D" id="1.25.40.10">
    <property type="entry name" value="Tetratricopeptide repeat domain"/>
    <property type="match status" value="1"/>
</dbReference>
<evidence type="ECO:0000313" key="3">
    <source>
        <dbReference type="Proteomes" id="UP000237194"/>
    </source>
</evidence>
<name>A0A2S3WC65_PSEPU</name>
<dbReference type="InterPro" id="IPR025285">
    <property type="entry name" value="DUF4145"/>
</dbReference>
<reference evidence="2 3" key="2">
    <citation type="submission" date="2018-03" db="EMBL/GenBank/DDBJ databases">
        <title>Draft genome of Pseudomonas putida strain KT-27.</title>
        <authorList>
            <person name="Yoshizawa S."/>
            <person name="Khan N.H."/>
            <person name="Nishimura M."/>
            <person name="Chiura H.X."/>
            <person name="Ogura Y."/>
            <person name="Hayashi T."/>
            <person name="Kogure K."/>
        </authorList>
    </citation>
    <scope>NUCLEOTIDE SEQUENCE [LARGE SCALE GENOMIC DNA]</scope>
    <source>
        <strain evidence="2 3">KT-27</strain>
    </source>
</reference>
<dbReference type="InterPro" id="IPR050767">
    <property type="entry name" value="Sel1_AlgK"/>
</dbReference>
<proteinExistence type="predicted"/>
<dbReference type="SMART" id="SM00671">
    <property type="entry name" value="SEL1"/>
    <property type="match status" value="3"/>
</dbReference>
<reference evidence="2 3" key="1">
    <citation type="submission" date="2016-08" db="EMBL/GenBank/DDBJ databases">
        <authorList>
            <person name="Seilhamer J.J."/>
        </authorList>
    </citation>
    <scope>NUCLEOTIDE SEQUENCE [LARGE SCALE GENOMIC DNA]</scope>
    <source>
        <strain evidence="2 3">KT-27</strain>
    </source>
</reference>
<dbReference type="Pfam" id="PF02810">
    <property type="entry name" value="SEC-C"/>
    <property type="match status" value="1"/>
</dbReference>
<dbReference type="Pfam" id="PF13643">
    <property type="entry name" value="DUF4145"/>
    <property type="match status" value="1"/>
</dbReference>
<dbReference type="Pfam" id="PF08238">
    <property type="entry name" value="Sel1"/>
    <property type="match status" value="3"/>
</dbReference>
<dbReference type="SUPFAM" id="SSF103642">
    <property type="entry name" value="Sec-C motif"/>
    <property type="match status" value="1"/>
</dbReference>
<dbReference type="InterPro" id="IPR004027">
    <property type="entry name" value="SEC_C_motif"/>
</dbReference>
<feature type="domain" description="DUF4145" evidence="1">
    <location>
        <begin position="59"/>
        <end position="104"/>
    </location>
</feature>
<dbReference type="SUPFAM" id="SSF81901">
    <property type="entry name" value="HCP-like"/>
    <property type="match status" value="1"/>
</dbReference>
<organism evidence="2 3">
    <name type="scientific">Pseudomonas putida</name>
    <name type="common">Arthrobacter siderocapsulatus</name>
    <dbReference type="NCBI Taxonomy" id="303"/>
    <lineage>
        <taxon>Bacteria</taxon>
        <taxon>Pseudomonadati</taxon>
        <taxon>Pseudomonadota</taxon>
        <taxon>Gammaproteobacteria</taxon>
        <taxon>Pseudomonadales</taxon>
        <taxon>Pseudomonadaceae</taxon>
        <taxon>Pseudomonas</taxon>
    </lineage>
</organism>
<dbReference type="Proteomes" id="UP000237194">
    <property type="component" value="Unassembled WGS sequence"/>
</dbReference>
<dbReference type="Gene3D" id="3.10.450.50">
    <property type="match status" value="1"/>
</dbReference>
<dbReference type="EMBL" id="MIND01000018">
    <property type="protein sequence ID" value="POF88248.1"/>
    <property type="molecule type" value="Genomic_DNA"/>
</dbReference>
<comment type="caution">
    <text evidence="2">The sequence shown here is derived from an EMBL/GenBank/DDBJ whole genome shotgun (WGS) entry which is preliminary data.</text>
</comment>
<dbReference type="PANTHER" id="PTHR11102:SF160">
    <property type="entry name" value="ERAD-ASSOCIATED E3 UBIQUITIN-PROTEIN LIGASE COMPONENT HRD3"/>
    <property type="match status" value="1"/>
</dbReference>
<dbReference type="InterPro" id="IPR006597">
    <property type="entry name" value="Sel1-like"/>
</dbReference>